<proteinExistence type="predicted"/>
<organism evidence="1 2">
    <name type="scientific">Streptomyces xinghaiensis</name>
    <dbReference type="NCBI Taxonomy" id="1038928"/>
    <lineage>
        <taxon>Bacteria</taxon>
        <taxon>Bacillati</taxon>
        <taxon>Actinomycetota</taxon>
        <taxon>Actinomycetes</taxon>
        <taxon>Kitasatosporales</taxon>
        <taxon>Streptomycetaceae</taxon>
        <taxon>Streptomyces</taxon>
    </lineage>
</organism>
<dbReference type="AlphaFoldDB" id="A0A3M8FAJ8"/>
<comment type="caution">
    <text evidence="1">The sequence shown here is derived from an EMBL/GenBank/DDBJ whole genome shotgun (WGS) entry which is preliminary data.</text>
</comment>
<dbReference type="OrthoDB" id="3689934at2"/>
<evidence type="ECO:0000313" key="2">
    <source>
        <dbReference type="Proteomes" id="UP000028058"/>
    </source>
</evidence>
<gene>
    <name evidence="1" type="ORF">SFRA_005530</name>
</gene>
<sequence>MMTTSKGLVPYITAREDEEPAPLIALRARFGPGGKSLLGYWDEGPEDRDTRGVLWSRCSQSIGRDRMPMGRPRWRMVHPARQRETMLRLRCQVCAGPARTPDGRYLFLESGRLEAPTRLVWTAQPPVCVDHARAAAEACPQLRRSGHVALLVRAAPLFGVIGTPYQWTSAGMRSLPADDVPVPYGHPNLGWFLASQLVRELRDVEPVGLDDPMLDLPQ</sequence>
<dbReference type="Proteomes" id="UP000028058">
    <property type="component" value="Unassembled WGS sequence"/>
</dbReference>
<accession>A0A3M8FAJ8</accession>
<reference evidence="1 2" key="1">
    <citation type="journal article" date="2014" name="Genome Announc.">
        <title>Draft Genome Sequence of Streptomyces fradiae ATCC 19609, a Strain Highly Sensitive to Antibiotics.</title>
        <authorList>
            <person name="Bekker O.B."/>
            <person name="Klimina K.M."/>
            <person name="Vatlin A.A."/>
            <person name="Zakharevich N.V."/>
            <person name="Kasianov A.S."/>
            <person name="Danilenko V.N."/>
        </authorList>
    </citation>
    <scope>NUCLEOTIDE SEQUENCE [LARGE SCALE GENOMIC DNA]</scope>
    <source>
        <strain evidence="1 2">ATCC 19609</strain>
    </source>
</reference>
<protein>
    <submittedName>
        <fullName evidence="1">Uncharacterized protein</fullName>
    </submittedName>
</protein>
<name>A0A3M8FAJ8_9ACTN</name>
<evidence type="ECO:0000313" key="1">
    <source>
        <dbReference type="EMBL" id="RKM97998.1"/>
    </source>
</evidence>
<dbReference type="EMBL" id="JNAD02000002">
    <property type="protein sequence ID" value="RKM97998.1"/>
    <property type="molecule type" value="Genomic_DNA"/>
</dbReference>
<keyword evidence="2" id="KW-1185">Reference proteome</keyword>